<dbReference type="AlphaFoldDB" id="A0A3L6PK46"/>
<feature type="region of interest" description="Disordered" evidence="1">
    <location>
        <begin position="1"/>
        <end position="25"/>
    </location>
</feature>
<proteinExistence type="predicted"/>
<dbReference type="PANTHER" id="PTHR32141:SF150">
    <property type="entry name" value="FBD DOMAIN-CONTAINING PROTEIN"/>
    <property type="match status" value="1"/>
</dbReference>
<dbReference type="Proteomes" id="UP000275267">
    <property type="component" value="Unassembled WGS sequence"/>
</dbReference>
<dbReference type="InterPro" id="IPR055302">
    <property type="entry name" value="F-box_dom-containing"/>
</dbReference>
<reference evidence="4" key="1">
    <citation type="journal article" date="2019" name="Nat. Commun.">
        <title>The genome of broomcorn millet.</title>
        <authorList>
            <person name="Zou C."/>
            <person name="Miki D."/>
            <person name="Li D."/>
            <person name="Tang Q."/>
            <person name="Xiao L."/>
            <person name="Rajput S."/>
            <person name="Deng P."/>
            <person name="Jia W."/>
            <person name="Huang R."/>
            <person name="Zhang M."/>
            <person name="Sun Y."/>
            <person name="Hu J."/>
            <person name="Fu X."/>
            <person name="Schnable P.S."/>
            <person name="Li F."/>
            <person name="Zhang H."/>
            <person name="Feng B."/>
            <person name="Zhu X."/>
            <person name="Liu R."/>
            <person name="Schnable J.C."/>
            <person name="Zhu J.-K."/>
            <person name="Zhang H."/>
        </authorList>
    </citation>
    <scope>NUCLEOTIDE SEQUENCE [LARGE SCALE GENOMIC DNA]</scope>
</reference>
<accession>A0A3L6PK46</accession>
<dbReference type="OrthoDB" id="1859887at2759"/>
<dbReference type="EMBL" id="PQIB02000016">
    <property type="protein sequence ID" value="RLM60251.1"/>
    <property type="molecule type" value="Genomic_DNA"/>
</dbReference>
<dbReference type="InterPro" id="IPR006566">
    <property type="entry name" value="FBD"/>
</dbReference>
<dbReference type="Pfam" id="PF08387">
    <property type="entry name" value="FBD"/>
    <property type="match status" value="1"/>
</dbReference>
<evidence type="ECO:0000256" key="1">
    <source>
        <dbReference type="SAM" id="MobiDB-lite"/>
    </source>
</evidence>
<evidence type="ECO:0000313" key="4">
    <source>
        <dbReference type="Proteomes" id="UP000275267"/>
    </source>
</evidence>
<sequence length="212" mass="23833">MELRGPTPMSPASSSETLRGLSITDGHRDREGRFEEVIVEHAPLLQRLIPDGLMHDLKIRVIQAPKLKGTELVSLSNAMRTVKILARVTGSDLGVAIDFLEKLYIVAFSGRWARFSTAQRNAPLECLDAHLKALQVTHYKGKPSEVELVRFFLWNARALESIRLGVGAVNWYHKWVATQLKKLRLDTGPSSSQDARIAFETDRWPCAREAHP</sequence>
<gene>
    <name evidence="3" type="ORF">C2845_PM14G02740</name>
</gene>
<organism evidence="3 4">
    <name type="scientific">Panicum miliaceum</name>
    <name type="common">Proso millet</name>
    <name type="synonym">Broomcorn millet</name>
    <dbReference type="NCBI Taxonomy" id="4540"/>
    <lineage>
        <taxon>Eukaryota</taxon>
        <taxon>Viridiplantae</taxon>
        <taxon>Streptophyta</taxon>
        <taxon>Embryophyta</taxon>
        <taxon>Tracheophyta</taxon>
        <taxon>Spermatophyta</taxon>
        <taxon>Magnoliopsida</taxon>
        <taxon>Liliopsida</taxon>
        <taxon>Poales</taxon>
        <taxon>Poaceae</taxon>
        <taxon>PACMAD clade</taxon>
        <taxon>Panicoideae</taxon>
        <taxon>Panicodae</taxon>
        <taxon>Paniceae</taxon>
        <taxon>Panicinae</taxon>
        <taxon>Panicum</taxon>
        <taxon>Panicum sect. Panicum</taxon>
    </lineage>
</organism>
<evidence type="ECO:0000313" key="3">
    <source>
        <dbReference type="EMBL" id="RLM60251.1"/>
    </source>
</evidence>
<dbReference type="STRING" id="4540.A0A3L6PK46"/>
<keyword evidence="4" id="KW-1185">Reference proteome</keyword>
<evidence type="ECO:0000259" key="2">
    <source>
        <dbReference type="Pfam" id="PF08387"/>
    </source>
</evidence>
<protein>
    <recommendedName>
        <fullName evidence="2">FBD domain-containing protein</fullName>
    </recommendedName>
</protein>
<dbReference type="PANTHER" id="PTHR32141">
    <property type="match status" value="1"/>
</dbReference>
<name>A0A3L6PK46_PANMI</name>
<comment type="caution">
    <text evidence="3">The sequence shown here is derived from an EMBL/GenBank/DDBJ whole genome shotgun (WGS) entry which is preliminary data.</text>
</comment>
<feature type="domain" description="FBD" evidence="2">
    <location>
        <begin position="123"/>
        <end position="162"/>
    </location>
</feature>